<gene>
    <name evidence="1" type="ORF">SAMN04487818_101435</name>
</gene>
<dbReference type="EMBL" id="FOGI01000001">
    <property type="protein sequence ID" value="SER05905.1"/>
    <property type="molecule type" value="Genomic_DNA"/>
</dbReference>
<protein>
    <submittedName>
        <fullName evidence="1">Uncharacterized protein</fullName>
    </submittedName>
</protein>
<name>A0A1H9L428_9PSEU</name>
<evidence type="ECO:0000313" key="2">
    <source>
        <dbReference type="Proteomes" id="UP000199051"/>
    </source>
</evidence>
<reference evidence="2" key="1">
    <citation type="submission" date="2016-10" db="EMBL/GenBank/DDBJ databases">
        <authorList>
            <person name="Varghese N."/>
            <person name="Submissions S."/>
        </authorList>
    </citation>
    <scope>NUCLEOTIDE SEQUENCE [LARGE SCALE GENOMIC DNA]</scope>
    <source>
        <strain evidence="2">DSM 44260</strain>
    </source>
</reference>
<dbReference type="Proteomes" id="UP000199051">
    <property type="component" value="Unassembled WGS sequence"/>
</dbReference>
<sequence>MARYYLPWPAPVQAAHYTDPTVLPAISHWVTALRQQGKIPPDVTFTLTTDTPPTATLTDNTGHHVLDPKSYLVLNHQGLHVLDPHTFHRHYQPPTTDREWST</sequence>
<evidence type="ECO:0000313" key="1">
    <source>
        <dbReference type="EMBL" id="SER05905.1"/>
    </source>
</evidence>
<keyword evidence="2" id="KW-1185">Reference proteome</keyword>
<dbReference type="AlphaFoldDB" id="A0A1H9L428"/>
<proteinExistence type="predicted"/>
<accession>A0A1H9L428</accession>
<organism evidence="1 2">
    <name type="scientific">Actinokineospora terrae</name>
    <dbReference type="NCBI Taxonomy" id="155974"/>
    <lineage>
        <taxon>Bacteria</taxon>
        <taxon>Bacillati</taxon>
        <taxon>Actinomycetota</taxon>
        <taxon>Actinomycetes</taxon>
        <taxon>Pseudonocardiales</taxon>
        <taxon>Pseudonocardiaceae</taxon>
        <taxon>Actinokineospora</taxon>
    </lineage>
</organism>